<evidence type="ECO:0000256" key="1">
    <source>
        <dbReference type="SAM" id="MobiDB-lite"/>
    </source>
</evidence>
<name>A0A0E1RXD1_COCIM</name>
<gene>
    <name evidence="2" type="ORF">CIMG_06251</name>
</gene>
<accession>A0A0E1RXD1</accession>
<feature type="region of interest" description="Disordered" evidence="1">
    <location>
        <begin position="56"/>
        <end position="110"/>
    </location>
</feature>
<keyword evidence="3" id="KW-1185">Reference proteome</keyword>
<sequence length="224" mass="24668">MPVVWTKDALERLIAALIASHPGFTPDYRAMAVYFGQGATYDSLQHRFREYRRMAESMTERTPRRNNNCRAGGVPSTPRTARAPNTATPRTNSRGGVAKPGSAGKGVKSPYTTLSKTQMIGKGASIEHSILLDDDDDDDGSHFIKNERGATPIKAAPKAEPHETSSCFNIVGLKQEDDVFTETAAADSSSTAEKRARQPRAETVTDDWEHSRYERIVEVLDEEV</sequence>
<dbReference type="VEuPathDB" id="FungiDB:CIMG_06251"/>
<dbReference type="Proteomes" id="UP000001261">
    <property type="component" value="Unassembled WGS sequence"/>
</dbReference>
<proteinExistence type="predicted"/>
<dbReference type="EMBL" id="GG704912">
    <property type="protein sequence ID" value="EAS30772.1"/>
    <property type="molecule type" value="Genomic_DNA"/>
</dbReference>
<dbReference type="AlphaFoldDB" id="A0A0E1RXD1"/>
<reference evidence="3" key="1">
    <citation type="journal article" date="2009" name="Genome Res.">
        <title>Comparative genomic analyses of the human fungal pathogens Coccidioides and their relatives.</title>
        <authorList>
            <person name="Sharpton T.J."/>
            <person name="Stajich J.E."/>
            <person name="Rounsley S.D."/>
            <person name="Gardner M.J."/>
            <person name="Wortman J.R."/>
            <person name="Jordar V.S."/>
            <person name="Maiti R."/>
            <person name="Kodira C.D."/>
            <person name="Neafsey D.E."/>
            <person name="Zeng Q."/>
            <person name="Hung C.-Y."/>
            <person name="McMahan C."/>
            <person name="Muszewska A."/>
            <person name="Grynberg M."/>
            <person name="Mandel M.A."/>
            <person name="Kellner E.M."/>
            <person name="Barker B.M."/>
            <person name="Galgiani J.N."/>
            <person name="Orbach M.J."/>
            <person name="Kirkland T.N."/>
            <person name="Cole G.T."/>
            <person name="Henn M.R."/>
            <person name="Birren B.W."/>
            <person name="Taylor J.W."/>
        </authorList>
    </citation>
    <scope>NUCLEOTIDE SEQUENCE [LARGE SCALE GENOMIC DNA]</scope>
    <source>
        <strain evidence="3">RS</strain>
    </source>
</reference>
<evidence type="ECO:0000313" key="3">
    <source>
        <dbReference type="Proteomes" id="UP000001261"/>
    </source>
</evidence>
<dbReference type="OrthoDB" id="4828117at2759"/>
<protein>
    <submittedName>
        <fullName evidence="2">Uncharacterized protein</fullName>
    </submittedName>
</protein>
<feature type="compositionally biased region" description="Low complexity" evidence="1">
    <location>
        <begin position="77"/>
        <end position="92"/>
    </location>
</feature>
<dbReference type="OMA" id="PHETSSC"/>
<feature type="region of interest" description="Disordered" evidence="1">
    <location>
        <begin position="182"/>
        <end position="207"/>
    </location>
</feature>
<dbReference type="KEGG" id="cim:CIMG_06251"/>
<organism evidence="2 3">
    <name type="scientific">Coccidioides immitis (strain RS)</name>
    <name type="common">Valley fever fungus</name>
    <dbReference type="NCBI Taxonomy" id="246410"/>
    <lineage>
        <taxon>Eukaryota</taxon>
        <taxon>Fungi</taxon>
        <taxon>Dikarya</taxon>
        <taxon>Ascomycota</taxon>
        <taxon>Pezizomycotina</taxon>
        <taxon>Eurotiomycetes</taxon>
        <taxon>Eurotiomycetidae</taxon>
        <taxon>Onygenales</taxon>
        <taxon>Onygenaceae</taxon>
        <taxon>Coccidioides</taxon>
    </lineage>
</organism>
<feature type="compositionally biased region" description="Low complexity" evidence="1">
    <location>
        <begin position="182"/>
        <end position="191"/>
    </location>
</feature>
<dbReference type="RefSeq" id="XP_001242355.1">
    <property type="nucleotide sequence ID" value="XM_001242354.1"/>
</dbReference>
<reference evidence="3" key="2">
    <citation type="journal article" date="2010" name="Genome Res.">
        <title>Population genomic sequencing of Coccidioides fungi reveals recent hybridization and transposon control.</title>
        <authorList>
            <person name="Neafsey D.E."/>
            <person name="Barker B.M."/>
            <person name="Sharpton T.J."/>
            <person name="Stajich J.E."/>
            <person name="Park D.J."/>
            <person name="Whiston E."/>
            <person name="Hung C.-Y."/>
            <person name="McMahan C."/>
            <person name="White J."/>
            <person name="Sykes S."/>
            <person name="Heiman D."/>
            <person name="Young S."/>
            <person name="Zeng Q."/>
            <person name="Abouelleil A."/>
            <person name="Aftuck L."/>
            <person name="Bessette D."/>
            <person name="Brown A."/>
            <person name="FitzGerald M."/>
            <person name="Lui A."/>
            <person name="Macdonald J.P."/>
            <person name="Priest M."/>
            <person name="Orbach M.J."/>
            <person name="Galgiani J.N."/>
            <person name="Kirkland T.N."/>
            <person name="Cole G.T."/>
            <person name="Birren B.W."/>
            <person name="Henn M.R."/>
            <person name="Taylor J.W."/>
            <person name="Rounsley S.D."/>
        </authorList>
    </citation>
    <scope>GENOME REANNOTATION</scope>
    <source>
        <strain evidence="3">RS</strain>
    </source>
</reference>
<dbReference type="GeneID" id="4561285"/>
<dbReference type="InParanoid" id="A0A0E1RXD1"/>
<evidence type="ECO:0000313" key="2">
    <source>
        <dbReference type="EMBL" id="EAS30772.1"/>
    </source>
</evidence>